<protein>
    <submittedName>
        <fullName evidence="1">Uncharacterized protein</fullName>
    </submittedName>
</protein>
<proteinExistence type="predicted"/>
<evidence type="ECO:0000313" key="1">
    <source>
        <dbReference type="EMBL" id="AWV90402.1"/>
    </source>
</evidence>
<keyword evidence="2" id="KW-1185">Reference proteome</keyword>
<sequence length="124" mass="14127">MALFLGFCEGATVTDSANEAIEWAHHAHPLTLAFQAQVAEMIAELDRRGRGQDLDRVAAYTQQPRGEVSRLTAVFWTIDEDYQKPLRELIDTYRQQAEAAFGLIPDDTIIYELMYAIYQKARCD</sequence>
<accession>A0A2Z4FNE6</accession>
<dbReference type="KEGG" id="bsed:DN745_14120"/>
<evidence type="ECO:0000313" key="2">
    <source>
        <dbReference type="Proteomes" id="UP000249799"/>
    </source>
</evidence>
<dbReference type="OrthoDB" id="5487937at2"/>
<gene>
    <name evidence="1" type="ORF">DN745_14120</name>
</gene>
<organism evidence="1 2">
    <name type="scientific">Bradymonas sediminis</name>
    <dbReference type="NCBI Taxonomy" id="1548548"/>
    <lineage>
        <taxon>Bacteria</taxon>
        <taxon>Deltaproteobacteria</taxon>
        <taxon>Bradymonadales</taxon>
        <taxon>Bradymonadaceae</taxon>
        <taxon>Bradymonas</taxon>
    </lineage>
</organism>
<dbReference type="AlphaFoldDB" id="A0A2Z4FNE6"/>
<dbReference type="EMBL" id="CP030032">
    <property type="protein sequence ID" value="AWV90402.1"/>
    <property type="molecule type" value="Genomic_DNA"/>
</dbReference>
<reference evidence="1 2" key="1">
    <citation type="submission" date="2018-06" db="EMBL/GenBank/DDBJ databases">
        <title>Lujinxingia sediminis gen. nov. sp. nov., a new facultative anaerobic member of the class Deltaproteobacteria, and proposal of Lujinxingaceae fam. nov.</title>
        <authorList>
            <person name="Guo L.-Y."/>
            <person name="Li C.-M."/>
            <person name="Wang S."/>
            <person name="Du Z.-J."/>
        </authorList>
    </citation>
    <scope>NUCLEOTIDE SEQUENCE [LARGE SCALE GENOMIC DNA]</scope>
    <source>
        <strain evidence="1 2">FA350</strain>
    </source>
</reference>
<dbReference type="Proteomes" id="UP000249799">
    <property type="component" value="Chromosome"/>
</dbReference>
<name>A0A2Z4FNE6_9DELT</name>